<dbReference type="OrthoDB" id="2163395at2759"/>
<dbReference type="EMBL" id="MPUH01000390">
    <property type="protein sequence ID" value="OMJ81183.1"/>
    <property type="molecule type" value="Genomic_DNA"/>
</dbReference>
<evidence type="ECO:0000256" key="1">
    <source>
        <dbReference type="ARBA" id="ARBA00008315"/>
    </source>
</evidence>
<dbReference type="PANTHER" id="PTHR23035">
    <property type="entry name" value="CILIA- AND FLAGELLA-ASSOCIATED PROTEIN 97-RELATED"/>
    <property type="match status" value="1"/>
</dbReference>
<evidence type="ECO:0000313" key="3">
    <source>
        <dbReference type="Proteomes" id="UP000187209"/>
    </source>
</evidence>
<dbReference type="PANTHER" id="PTHR23035:SF2">
    <property type="entry name" value="KIAA1430 HOMOLOGUE"/>
    <property type="match status" value="1"/>
</dbReference>
<dbReference type="InterPro" id="IPR029488">
    <property type="entry name" value="Hmw/CFAP97"/>
</dbReference>
<dbReference type="InterPro" id="IPR038791">
    <property type="entry name" value="Cfap97/Hemingway"/>
</dbReference>
<organism evidence="2 3">
    <name type="scientific">Stentor coeruleus</name>
    <dbReference type="NCBI Taxonomy" id="5963"/>
    <lineage>
        <taxon>Eukaryota</taxon>
        <taxon>Sar</taxon>
        <taxon>Alveolata</taxon>
        <taxon>Ciliophora</taxon>
        <taxon>Postciliodesmatophora</taxon>
        <taxon>Heterotrichea</taxon>
        <taxon>Heterotrichida</taxon>
        <taxon>Stentoridae</taxon>
        <taxon>Stentor</taxon>
    </lineage>
</organism>
<proteinExistence type="inferred from homology"/>
<sequence length="198" mass="23085">MWNSSPACKDTAERDAITEHAIHRQKLNTIKSRIDNKPPKVMPHLKRKAKKELEEHKSQAIIQHQNQLLLKKLEKIENNAQKTFSFTKNSSGYLNKLRVDNLQHINNENGRMLDRIQSAKPYYSARKQKRDYIFNKYLSSQLSENAKRIPRVSSYNQTDLSEMIKSAKYSRPNITSEVCKFSNKSTRPVSAKQIKENL</sequence>
<accession>A0A1R2BWI9</accession>
<dbReference type="Proteomes" id="UP000187209">
    <property type="component" value="Unassembled WGS sequence"/>
</dbReference>
<comment type="caution">
    <text evidence="2">The sequence shown here is derived from an EMBL/GenBank/DDBJ whole genome shotgun (WGS) entry which is preliminary data.</text>
</comment>
<gene>
    <name evidence="2" type="ORF">SteCoe_18409</name>
</gene>
<dbReference type="Pfam" id="PF13879">
    <property type="entry name" value="Hmw_CFAP97"/>
    <property type="match status" value="1"/>
</dbReference>
<reference evidence="2 3" key="1">
    <citation type="submission" date="2016-11" db="EMBL/GenBank/DDBJ databases">
        <title>The macronuclear genome of Stentor coeruleus: a giant cell with tiny introns.</title>
        <authorList>
            <person name="Slabodnick M."/>
            <person name="Ruby J.G."/>
            <person name="Reiff S.B."/>
            <person name="Swart E.C."/>
            <person name="Gosai S."/>
            <person name="Prabakaran S."/>
            <person name="Witkowska E."/>
            <person name="Larue G.E."/>
            <person name="Fisher S."/>
            <person name="Freeman R.M."/>
            <person name="Gunawardena J."/>
            <person name="Chu W."/>
            <person name="Stover N.A."/>
            <person name="Gregory B.D."/>
            <person name="Nowacki M."/>
            <person name="Derisi J."/>
            <person name="Roy S.W."/>
            <person name="Marshall W.F."/>
            <person name="Sood P."/>
        </authorList>
    </citation>
    <scope>NUCLEOTIDE SEQUENCE [LARGE SCALE GENOMIC DNA]</scope>
    <source>
        <strain evidence="2">WM001</strain>
    </source>
</reference>
<comment type="similarity">
    <text evidence="1">Belongs to the CFAP97 family.</text>
</comment>
<keyword evidence="3" id="KW-1185">Reference proteome</keyword>
<protein>
    <submittedName>
        <fullName evidence="2">Uncharacterized protein</fullName>
    </submittedName>
</protein>
<evidence type="ECO:0000313" key="2">
    <source>
        <dbReference type="EMBL" id="OMJ81183.1"/>
    </source>
</evidence>
<dbReference type="AlphaFoldDB" id="A0A1R2BWI9"/>
<name>A0A1R2BWI9_9CILI</name>